<evidence type="ECO:0000313" key="1">
    <source>
        <dbReference type="EMBL" id="GAK73227.1"/>
    </source>
</evidence>
<protein>
    <recommendedName>
        <fullName evidence="3">HutD family protein</fullName>
    </recommendedName>
</protein>
<dbReference type="RefSeq" id="WP_045232646.1">
    <property type="nucleotide sequence ID" value="NZ_BBJU01000033.1"/>
</dbReference>
<evidence type="ECO:0000313" key="2">
    <source>
        <dbReference type="Proteomes" id="UP000028701"/>
    </source>
</evidence>
<comment type="caution">
    <text evidence="1">The sequence shown here is derived from an EMBL/GenBank/DDBJ whole genome shotgun (WGS) entry which is preliminary data.</text>
</comment>
<accession>A0A081D2T1</accession>
<sequence length="183" mass="19863">MKILRASDYKRMPWKNGKGETAEIAVFPADASIDYFNCRISMASVVEDGAFSMFENVDRTLVVLSGEGITLSVDGSEAVELRPDSEPHSFAADAPTTATLLGGPITDFNIMTRRGTSDCQVRRQTSEPVAAWCRGVTLVFALDRCTKDGLQLLAPTDCVILEPSETLVMDRDENASVIVIVIA</sequence>
<dbReference type="AlphaFoldDB" id="A0A081D2T1"/>
<dbReference type="PANTHER" id="PTHR37943">
    <property type="entry name" value="PROTEIN VES"/>
    <property type="match status" value="1"/>
</dbReference>
<dbReference type="EMBL" id="BBJU01000033">
    <property type="protein sequence ID" value="GAK73227.1"/>
    <property type="molecule type" value="Genomic_DNA"/>
</dbReference>
<gene>
    <name evidence="1" type="ORF">RRU01S_33_00320</name>
</gene>
<name>A0A081D2T1_9HYPH</name>
<dbReference type="InterPro" id="IPR010282">
    <property type="entry name" value="Uncharacterised_HutD/Ves"/>
</dbReference>
<dbReference type="PANTHER" id="PTHR37943:SF1">
    <property type="entry name" value="PROTEIN VES"/>
    <property type="match status" value="1"/>
</dbReference>
<evidence type="ECO:0008006" key="3">
    <source>
        <dbReference type="Google" id="ProtNLM"/>
    </source>
</evidence>
<organism evidence="1 2">
    <name type="scientific">Agrobacterium rubi TR3 = NBRC 13261</name>
    <dbReference type="NCBI Taxonomy" id="1368415"/>
    <lineage>
        <taxon>Bacteria</taxon>
        <taxon>Pseudomonadati</taxon>
        <taxon>Pseudomonadota</taxon>
        <taxon>Alphaproteobacteria</taxon>
        <taxon>Hyphomicrobiales</taxon>
        <taxon>Rhizobiaceae</taxon>
        <taxon>Rhizobium/Agrobacterium group</taxon>
        <taxon>Agrobacterium</taxon>
    </lineage>
</organism>
<dbReference type="InterPro" id="IPR011051">
    <property type="entry name" value="RmlC_Cupin_sf"/>
</dbReference>
<dbReference type="eggNOG" id="COG3758">
    <property type="taxonomic scope" value="Bacteria"/>
</dbReference>
<reference evidence="1 2" key="1">
    <citation type="submission" date="2014-08" db="EMBL/GenBank/DDBJ databases">
        <title>Whole genome shotgun sequence of Rhizobium rubi NBRC 13261.</title>
        <authorList>
            <person name="Katano-Makiyama Y."/>
            <person name="Hosoyama A."/>
            <person name="Hashimoto M."/>
            <person name="Hosoyama Y."/>
            <person name="Noguchi M."/>
            <person name="Tsuchikane K."/>
            <person name="Uohara A."/>
            <person name="Ohji S."/>
            <person name="Ichikawa N."/>
            <person name="Kimura A."/>
            <person name="Yamazoe A."/>
            <person name="Fujita N."/>
        </authorList>
    </citation>
    <scope>NUCLEOTIDE SEQUENCE [LARGE SCALE GENOMIC DNA]</scope>
    <source>
        <strain evidence="1 2">NBRC 13261</strain>
    </source>
</reference>
<dbReference type="SUPFAM" id="SSF51182">
    <property type="entry name" value="RmlC-like cupins"/>
    <property type="match status" value="1"/>
</dbReference>
<dbReference type="InterPro" id="IPR014710">
    <property type="entry name" value="RmlC-like_jellyroll"/>
</dbReference>
<dbReference type="OrthoDB" id="9800082at2"/>
<dbReference type="CDD" id="cd20293">
    <property type="entry name" value="cupin_HutD_N"/>
    <property type="match status" value="1"/>
</dbReference>
<dbReference type="Proteomes" id="UP000028701">
    <property type="component" value="Unassembled WGS sequence"/>
</dbReference>
<dbReference type="Gene3D" id="2.60.120.10">
    <property type="entry name" value="Jelly Rolls"/>
    <property type="match status" value="1"/>
</dbReference>
<dbReference type="Pfam" id="PF05962">
    <property type="entry name" value="HutD"/>
    <property type="match status" value="1"/>
</dbReference>
<proteinExistence type="predicted"/>